<keyword evidence="5" id="KW-0560">Oxidoreductase</keyword>
<dbReference type="InterPro" id="IPR045865">
    <property type="entry name" value="ACT-like_dom_sf"/>
</dbReference>
<evidence type="ECO:0000256" key="7">
    <source>
        <dbReference type="ARBA" id="ARBA00023141"/>
    </source>
</evidence>
<dbReference type="GO" id="GO:0070403">
    <property type="term" value="F:NAD+ binding"/>
    <property type="evidence" value="ECO:0007669"/>
    <property type="project" value="InterPro"/>
</dbReference>
<feature type="domain" description="Prephenate/arogenate dehydrogenase" evidence="9">
    <location>
        <begin position="8"/>
        <end position="287"/>
    </location>
</feature>
<dbReference type="InterPro" id="IPR050812">
    <property type="entry name" value="Preph/Arog_dehydrog"/>
</dbReference>
<dbReference type="Pfam" id="PF20463">
    <property type="entry name" value="PDH_C"/>
    <property type="match status" value="1"/>
</dbReference>
<dbReference type="NCBIfam" id="NF005112">
    <property type="entry name" value="PRK06545.2-4"/>
    <property type="match status" value="1"/>
</dbReference>
<evidence type="ECO:0000259" key="9">
    <source>
        <dbReference type="PROSITE" id="PS51176"/>
    </source>
</evidence>
<proteinExistence type="predicted"/>
<dbReference type="PROSITE" id="PS51176">
    <property type="entry name" value="PDH_ADH"/>
    <property type="match status" value="1"/>
</dbReference>
<dbReference type="SUPFAM" id="SSF51735">
    <property type="entry name" value="NAD(P)-binding Rossmann-fold domains"/>
    <property type="match status" value="1"/>
</dbReference>
<dbReference type="Gene3D" id="3.40.50.720">
    <property type="entry name" value="NAD(P)-binding Rossmann-like Domain"/>
    <property type="match status" value="1"/>
</dbReference>
<evidence type="ECO:0000256" key="1">
    <source>
        <dbReference type="ARBA" id="ARBA00005067"/>
    </source>
</evidence>
<dbReference type="SUPFAM" id="SSF48179">
    <property type="entry name" value="6-phosphogluconate dehydrogenase C-terminal domain-like"/>
    <property type="match status" value="1"/>
</dbReference>
<dbReference type="InterPro" id="IPR046826">
    <property type="entry name" value="PDH_N"/>
</dbReference>
<reference evidence="11" key="1">
    <citation type="submission" date="2020-05" db="EMBL/GenBank/DDBJ databases">
        <authorList>
            <person name="Chiriac C."/>
            <person name="Salcher M."/>
            <person name="Ghai R."/>
            <person name="Kavagutti S V."/>
        </authorList>
    </citation>
    <scope>NUCLEOTIDE SEQUENCE</scope>
</reference>
<organism evidence="11">
    <name type="scientific">freshwater metagenome</name>
    <dbReference type="NCBI Taxonomy" id="449393"/>
    <lineage>
        <taxon>unclassified sequences</taxon>
        <taxon>metagenomes</taxon>
        <taxon>ecological metagenomes</taxon>
    </lineage>
</organism>
<dbReference type="GO" id="GO:0006571">
    <property type="term" value="P:tyrosine biosynthetic process"/>
    <property type="evidence" value="ECO:0007669"/>
    <property type="project" value="UniProtKB-UniPathway"/>
</dbReference>
<evidence type="ECO:0000256" key="3">
    <source>
        <dbReference type="ARBA" id="ARBA00016891"/>
    </source>
</evidence>
<dbReference type="GO" id="GO:0008977">
    <property type="term" value="F:prephenate dehydrogenase (NAD+) activity"/>
    <property type="evidence" value="ECO:0007669"/>
    <property type="project" value="UniProtKB-EC"/>
</dbReference>
<dbReference type="SUPFAM" id="SSF55021">
    <property type="entry name" value="ACT-like"/>
    <property type="match status" value="1"/>
</dbReference>
<evidence type="ECO:0000256" key="4">
    <source>
        <dbReference type="ARBA" id="ARBA00022498"/>
    </source>
</evidence>
<accession>A0A6J6BDI8</accession>
<dbReference type="InterPro" id="IPR036291">
    <property type="entry name" value="NAD(P)-bd_dom_sf"/>
</dbReference>
<dbReference type="AlphaFoldDB" id="A0A6J6BDI8"/>
<gene>
    <name evidence="11" type="ORF">UFOPK1413_00531</name>
</gene>
<dbReference type="InterPro" id="IPR008927">
    <property type="entry name" value="6-PGluconate_DH-like_C_sf"/>
</dbReference>
<name>A0A6J6BDI8_9ZZZZ</name>
<protein>
    <recommendedName>
        <fullName evidence="3">Prephenate dehydrogenase</fullName>
        <ecNumber evidence="2">1.3.1.12</ecNumber>
    </recommendedName>
</protein>
<evidence type="ECO:0000256" key="8">
    <source>
        <dbReference type="ARBA" id="ARBA00049260"/>
    </source>
</evidence>
<evidence type="ECO:0000256" key="5">
    <source>
        <dbReference type="ARBA" id="ARBA00023002"/>
    </source>
</evidence>
<keyword evidence="4" id="KW-0827">Tyrosine biosynthesis</keyword>
<evidence type="ECO:0000256" key="2">
    <source>
        <dbReference type="ARBA" id="ARBA00012068"/>
    </source>
</evidence>
<dbReference type="InterPro" id="IPR046825">
    <property type="entry name" value="PDH_C"/>
</dbReference>
<dbReference type="Gene3D" id="1.10.3660.10">
    <property type="entry name" value="6-phosphogluconate dehydrogenase C-terminal like domain"/>
    <property type="match status" value="1"/>
</dbReference>
<dbReference type="NCBIfam" id="NF005111">
    <property type="entry name" value="PRK06545.2-3"/>
    <property type="match status" value="1"/>
</dbReference>
<keyword evidence="7" id="KW-0028">Amino-acid biosynthesis</keyword>
<dbReference type="EC" id="1.3.1.12" evidence="2"/>
<dbReference type="PROSITE" id="PS51671">
    <property type="entry name" value="ACT"/>
    <property type="match status" value="1"/>
</dbReference>
<sequence length="362" mass="37319">MSNARVSGPVRIVGAGLLGTSIGLVLRRHEIDVSLVDSSPTAVALASQYGAGRPAAEGDAPKLIVVAVPPDVVADVVERELGEFPDAVVTDVTSVKGSILVDLQSRGVDLSRYVGSHPMAGRERGGAVSARADIFTGRSWVVCPRPDADADSAAVNRVSDLVIDCGANLVEMSTADHDSAVALVSHVPQIVSSAVASSLIGAPDSSVGLAGGGLRDMTRIASSDPSLWIQILSANAADVTVVLEDVRDRIDAVVTALRSGTPTAVLADLLASGNTGVSRIPGKHGRSAHFAHILVVIDDRPGQLAKLLADIGDLGVNMEDLRLEHSPGSAIGFAEVSVVPTAEESLVRELEARGWRIAGESQ</sequence>
<dbReference type="Pfam" id="PF02153">
    <property type="entry name" value="PDH_N"/>
    <property type="match status" value="1"/>
</dbReference>
<evidence type="ECO:0000313" key="11">
    <source>
        <dbReference type="EMBL" id="CAB4537031.1"/>
    </source>
</evidence>
<evidence type="ECO:0000259" key="10">
    <source>
        <dbReference type="PROSITE" id="PS51671"/>
    </source>
</evidence>
<evidence type="ECO:0000256" key="6">
    <source>
        <dbReference type="ARBA" id="ARBA00023027"/>
    </source>
</evidence>
<dbReference type="UniPathway" id="UPA00122">
    <property type="reaction ID" value="UER00961"/>
</dbReference>
<comment type="catalytic activity">
    <reaction evidence="8">
        <text>prephenate + NAD(+) = 3-(4-hydroxyphenyl)pyruvate + CO2 + NADH</text>
        <dbReference type="Rhea" id="RHEA:13869"/>
        <dbReference type="ChEBI" id="CHEBI:16526"/>
        <dbReference type="ChEBI" id="CHEBI:29934"/>
        <dbReference type="ChEBI" id="CHEBI:36242"/>
        <dbReference type="ChEBI" id="CHEBI:57540"/>
        <dbReference type="ChEBI" id="CHEBI:57945"/>
        <dbReference type="EC" id="1.3.1.12"/>
    </reaction>
</comment>
<keyword evidence="7" id="KW-0057">Aromatic amino acid biosynthesis</keyword>
<dbReference type="InterPro" id="IPR003099">
    <property type="entry name" value="Prephen_DH"/>
</dbReference>
<dbReference type="PANTHER" id="PTHR21363">
    <property type="entry name" value="PREPHENATE DEHYDROGENASE"/>
    <property type="match status" value="1"/>
</dbReference>
<keyword evidence="6" id="KW-0520">NAD</keyword>
<feature type="domain" description="ACT" evidence="10">
    <location>
        <begin position="292"/>
        <end position="362"/>
    </location>
</feature>
<comment type="pathway">
    <text evidence="1">Amino-acid biosynthesis; L-tyrosine biosynthesis; (4-hydroxyphenyl)pyruvate from prephenate (NAD(+) route): step 1/1.</text>
</comment>
<dbReference type="EMBL" id="CAEZSG010000066">
    <property type="protein sequence ID" value="CAB4537031.1"/>
    <property type="molecule type" value="Genomic_DNA"/>
</dbReference>
<dbReference type="PANTHER" id="PTHR21363:SF0">
    <property type="entry name" value="PREPHENATE DEHYDROGENASE [NADP(+)]"/>
    <property type="match status" value="1"/>
</dbReference>
<dbReference type="GO" id="GO:0004665">
    <property type="term" value="F:prephenate dehydrogenase (NADP+) activity"/>
    <property type="evidence" value="ECO:0007669"/>
    <property type="project" value="InterPro"/>
</dbReference>
<dbReference type="InterPro" id="IPR002912">
    <property type="entry name" value="ACT_dom"/>
</dbReference>